<dbReference type="RefSeq" id="WP_029278859.1">
    <property type="nucleotide sequence ID" value="NZ_JBBJSM010000002.1"/>
</dbReference>
<dbReference type="Pfam" id="PF08765">
    <property type="entry name" value="Mor"/>
    <property type="match status" value="1"/>
</dbReference>
<evidence type="ECO:0000259" key="1">
    <source>
        <dbReference type="Pfam" id="PF08765"/>
    </source>
</evidence>
<accession>A0A084GQW0</accession>
<dbReference type="PANTHER" id="PTHR37812:SF1">
    <property type="entry name" value="MU-LIKE PROPHAGE FLUMU PROTEIN C"/>
    <property type="match status" value="1"/>
</dbReference>
<comment type="caution">
    <text evidence="2">The sequence shown here is derived from an EMBL/GenBank/DDBJ whole genome shotgun (WGS) entry which is preliminary data.</text>
</comment>
<dbReference type="STRING" id="246786.GS18_0214300"/>
<dbReference type="AlphaFoldDB" id="A0A084GQW0"/>
<evidence type="ECO:0000313" key="2">
    <source>
        <dbReference type="EMBL" id="KEZ49722.1"/>
    </source>
</evidence>
<dbReference type="InterPro" id="IPR052411">
    <property type="entry name" value="c-mor_Regulatory_Protein"/>
</dbReference>
<dbReference type="OrthoDB" id="9800398at2"/>
<protein>
    <recommendedName>
        <fullName evidence="1">Mor transcription activator domain-containing protein</fullName>
    </recommendedName>
</protein>
<dbReference type="SUPFAM" id="SSF46689">
    <property type="entry name" value="Homeodomain-like"/>
    <property type="match status" value="1"/>
</dbReference>
<gene>
    <name evidence="2" type="ORF">GS18_0214300</name>
</gene>
<feature type="domain" description="Mor transcription activator" evidence="1">
    <location>
        <begin position="13"/>
        <end position="89"/>
    </location>
</feature>
<evidence type="ECO:0000313" key="3">
    <source>
        <dbReference type="Proteomes" id="UP000028549"/>
    </source>
</evidence>
<name>A0A084GQW0_METID</name>
<dbReference type="InterPro" id="IPR014875">
    <property type="entry name" value="Mor_transcription_activator"/>
</dbReference>
<dbReference type="PANTHER" id="PTHR37812">
    <property type="entry name" value="MU-LIKE PROPHAGE FLUMU PROTEIN C"/>
    <property type="match status" value="1"/>
</dbReference>
<sequence length="94" mass="10894">MKYVNANEVLPDRLITEIQQYIQGESIYIPRPESSRQKWGSCSGSRKWIDDRNDSIRTSFRSGSTIQELAQEYFLSSETIKKIVYKRTAAADDQ</sequence>
<proteinExistence type="predicted"/>
<dbReference type="Proteomes" id="UP000028549">
    <property type="component" value="Unassembled WGS sequence"/>
</dbReference>
<dbReference type="InterPro" id="IPR049739">
    <property type="entry name" value="YraL-like"/>
</dbReference>
<organism evidence="2 3">
    <name type="scientific">Metabacillus indicus</name>
    <name type="common">Bacillus indicus</name>
    <dbReference type="NCBI Taxonomy" id="246786"/>
    <lineage>
        <taxon>Bacteria</taxon>
        <taxon>Bacillati</taxon>
        <taxon>Bacillota</taxon>
        <taxon>Bacilli</taxon>
        <taxon>Bacillales</taxon>
        <taxon>Bacillaceae</taxon>
        <taxon>Metabacillus</taxon>
    </lineage>
</organism>
<dbReference type="NCBIfam" id="NF040785">
    <property type="entry name" value="CD3324_fam"/>
    <property type="match status" value="1"/>
</dbReference>
<keyword evidence="3" id="KW-1185">Reference proteome</keyword>
<dbReference type="EMBL" id="JNVC02000008">
    <property type="protein sequence ID" value="KEZ49722.1"/>
    <property type="molecule type" value="Genomic_DNA"/>
</dbReference>
<dbReference type="InterPro" id="IPR009057">
    <property type="entry name" value="Homeodomain-like_sf"/>
</dbReference>
<reference evidence="2 3" key="1">
    <citation type="journal article" date="2005" name="Int. J. Syst. Evol. Microbiol.">
        <title>Bacillus cibi sp. nov., isolated from jeotgal, a traditional Korean fermented seafood.</title>
        <authorList>
            <person name="Yoon J.H."/>
            <person name="Lee C.H."/>
            <person name="Oh T.K."/>
        </authorList>
    </citation>
    <scope>NUCLEOTIDE SEQUENCE [LARGE SCALE GENOMIC DNA]</scope>
    <source>
        <strain evidence="2 3">DSM 16189</strain>
    </source>
</reference>